<comment type="catalytic activity">
    <reaction evidence="1 11">
        <text>4-CDP-2-C-methyl-D-erythritol 2-phosphate = 2-C-methyl-D-erythritol 2,4-cyclic diphosphate + CMP</text>
        <dbReference type="Rhea" id="RHEA:23864"/>
        <dbReference type="ChEBI" id="CHEBI:57919"/>
        <dbReference type="ChEBI" id="CHEBI:58483"/>
        <dbReference type="ChEBI" id="CHEBI:60377"/>
        <dbReference type="EC" id="4.6.1.12"/>
    </reaction>
</comment>
<evidence type="ECO:0000256" key="5">
    <source>
        <dbReference type="ARBA" id="ARBA00022679"/>
    </source>
</evidence>
<dbReference type="NCBIfam" id="TIGR00151">
    <property type="entry name" value="ispF"/>
    <property type="match status" value="1"/>
</dbReference>
<dbReference type="Proteomes" id="UP000321058">
    <property type="component" value="Unassembled WGS sequence"/>
</dbReference>
<evidence type="ECO:0000256" key="8">
    <source>
        <dbReference type="ARBA" id="ARBA00023229"/>
    </source>
</evidence>
<dbReference type="GO" id="GO:0016114">
    <property type="term" value="P:terpenoid biosynthetic process"/>
    <property type="evidence" value="ECO:0007669"/>
    <property type="project" value="InterPro"/>
</dbReference>
<evidence type="ECO:0000313" key="13">
    <source>
        <dbReference type="EMBL" id="GEP53565.1"/>
    </source>
</evidence>
<evidence type="ECO:0000256" key="6">
    <source>
        <dbReference type="ARBA" id="ARBA00022695"/>
    </source>
</evidence>
<dbReference type="RefSeq" id="WP_147146322.1">
    <property type="nucleotide sequence ID" value="NZ_BKAJ01000012.1"/>
</dbReference>
<feature type="binding site" evidence="11">
    <location>
        <position position="268"/>
    </location>
    <ligand>
        <name>a divalent metal cation</name>
        <dbReference type="ChEBI" id="CHEBI:60240"/>
    </ligand>
</feature>
<keyword evidence="5 11" id="KW-0808">Transferase</keyword>
<reference evidence="13 14" key="1">
    <citation type="submission" date="2019-07" db="EMBL/GenBank/DDBJ databases">
        <title>Whole genome shotgun sequence of Reyranella soli NBRC 108950.</title>
        <authorList>
            <person name="Hosoyama A."/>
            <person name="Uohara A."/>
            <person name="Ohji S."/>
            <person name="Ichikawa N."/>
        </authorList>
    </citation>
    <scope>NUCLEOTIDE SEQUENCE [LARGE SCALE GENOMIC DNA]</scope>
    <source>
        <strain evidence="13 14">NBRC 108950</strain>
    </source>
</reference>
<dbReference type="NCBIfam" id="NF006899">
    <property type="entry name" value="PRK09382.1"/>
    <property type="match status" value="1"/>
</dbReference>
<evidence type="ECO:0000256" key="11">
    <source>
        <dbReference type="HAMAP-Rule" id="MF_01520"/>
    </source>
</evidence>
<dbReference type="CDD" id="cd02516">
    <property type="entry name" value="CDP-ME_synthetase"/>
    <property type="match status" value="1"/>
</dbReference>
<dbReference type="InterPro" id="IPR036571">
    <property type="entry name" value="MECDP_synthase_sf"/>
</dbReference>
<dbReference type="GO" id="GO:0046872">
    <property type="term" value="F:metal ion binding"/>
    <property type="evidence" value="ECO:0007669"/>
    <property type="project" value="UniProtKB-KW"/>
</dbReference>
<dbReference type="FunFam" id="3.90.550.10:FF:000003">
    <property type="entry name" value="2-C-methyl-D-erythritol 4-phosphate cytidylyltransferase"/>
    <property type="match status" value="1"/>
</dbReference>
<feature type="site" description="Transition state stabilizer" evidence="11">
    <location>
        <position position="23"/>
    </location>
</feature>
<organism evidence="13 14">
    <name type="scientific">Reyranella soli</name>
    <dbReference type="NCBI Taxonomy" id="1230389"/>
    <lineage>
        <taxon>Bacteria</taxon>
        <taxon>Pseudomonadati</taxon>
        <taxon>Pseudomonadota</taxon>
        <taxon>Alphaproteobacteria</taxon>
        <taxon>Hyphomicrobiales</taxon>
        <taxon>Reyranellaceae</taxon>
        <taxon>Reyranella</taxon>
    </lineage>
</organism>
<dbReference type="PANTHER" id="PTHR43181">
    <property type="entry name" value="2-C-METHYL-D-ERYTHRITOL 2,4-CYCLODIPHOSPHATE SYNTHASE, CHLOROPLASTIC"/>
    <property type="match status" value="1"/>
</dbReference>
<dbReference type="HAMAP" id="MF_00107">
    <property type="entry name" value="IspF"/>
    <property type="match status" value="1"/>
</dbReference>
<evidence type="ECO:0000259" key="12">
    <source>
        <dbReference type="Pfam" id="PF02542"/>
    </source>
</evidence>
<feature type="site" description="Transition state stabilizer" evidence="11">
    <location>
        <position position="359"/>
    </location>
</feature>
<dbReference type="InterPro" id="IPR029044">
    <property type="entry name" value="Nucleotide-diphossugar_trans"/>
</dbReference>
<accession>A0A512N3L4</accession>
<feature type="domain" description="2-C-methyl-D-erythritol 2,4-cyclodiphosphate synthase" evidence="12">
    <location>
        <begin position="228"/>
        <end position="380"/>
    </location>
</feature>
<feature type="binding site" evidence="11">
    <location>
        <position position="368"/>
    </location>
    <ligand>
        <name>4-CDP-2-C-methyl-D-erythritol 2-phosphate</name>
        <dbReference type="ChEBI" id="CHEBI:57919"/>
    </ligand>
</feature>
<feature type="site" description="Positions MEP for the nucleophilic attack" evidence="11">
    <location>
        <position position="154"/>
    </location>
</feature>
<evidence type="ECO:0000256" key="7">
    <source>
        <dbReference type="ARBA" id="ARBA00022723"/>
    </source>
</evidence>
<dbReference type="GO" id="GO:0050518">
    <property type="term" value="F:2-C-methyl-D-erythritol 4-phosphate cytidylyltransferase activity"/>
    <property type="evidence" value="ECO:0007669"/>
    <property type="project" value="UniProtKB-UniRule"/>
</dbReference>
<feature type="site" description="Transition state stabilizer" evidence="11">
    <location>
        <position position="260"/>
    </location>
</feature>
<dbReference type="InterPro" id="IPR020555">
    <property type="entry name" value="MECDP_synthase_CS"/>
</dbReference>
<comment type="similarity">
    <text evidence="11">In the N-terminal section; belongs to the IspD/TarI cytidylyltransferase family. IspD subfamily.</text>
</comment>
<evidence type="ECO:0000256" key="2">
    <source>
        <dbReference type="ARBA" id="ARBA00001968"/>
    </source>
</evidence>
<dbReference type="GO" id="GO:0019288">
    <property type="term" value="P:isopentenyl diphosphate biosynthetic process, methylerythritol 4-phosphate pathway"/>
    <property type="evidence" value="ECO:0007669"/>
    <property type="project" value="UniProtKB-UniRule"/>
</dbReference>
<keyword evidence="10 11" id="KW-0511">Multifunctional enzyme</keyword>
<dbReference type="EC" id="4.6.1.12" evidence="11"/>
<comment type="cofactor">
    <cofactor evidence="2 11">
        <name>a divalent metal cation</name>
        <dbReference type="ChEBI" id="CHEBI:60240"/>
    </cofactor>
</comment>
<comment type="pathway">
    <text evidence="3 11">Isoprenoid biosynthesis; isopentenyl diphosphate biosynthesis via DXP pathway; isopentenyl diphosphate from 1-deoxy-D-xylulose 5-phosphate: step 4/6.</text>
</comment>
<dbReference type="Pfam" id="PF01128">
    <property type="entry name" value="IspD"/>
    <property type="match status" value="1"/>
</dbReference>
<dbReference type="CDD" id="cd00554">
    <property type="entry name" value="MECDP_synthase"/>
    <property type="match status" value="1"/>
</dbReference>
<feature type="region of interest" description="2-C-methyl-D-erythritol 2,4-cyclodiphosphate synthase" evidence="11">
    <location>
        <begin position="228"/>
        <end position="385"/>
    </location>
</feature>
<evidence type="ECO:0000256" key="10">
    <source>
        <dbReference type="ARBA" id="ARBA00023268"/>
    </source>
</evidence>
<dbReference type="Gene3D" id="3.90.550.10">
    <property type="entry name" value="Spore Coat Polysaccharide Biosynthesis Protein SpsA, Chain A"/>
    <property type="match status" value="1"/>
</dbReference>
<feature type="binding site" evidence="11">
    <location>
        <position position="234"/>
    </location>
    <ligand>
        <name>a divalent metal cation</name>
        <dbReference type="ChEBI" id="CHEBI:60240"/>
    </ligand>
</feature>
<dbReference type="GO" id="GO:0008685">
    <property type="term" value="F:2-C-methyl-D-erythritol 2,4-cyclodiphosphate synthase activity"/>
    <property type="evidence" value="ECO:0007669"/>
    <property type="project" value="UniProtKB-UniRule"/>
</dbReference>
<evidence type="ECO:0000256" key="1">
    <source>
        <dbReference type="ARBA" id="ARBA00000200"/>
    </source>
</evidence>
<dbReference type="EMBL" id="BKAJ01000012">
    <property type="protein sequence ID" value="GEP53565.1"/>
    <property type="molecule type" value="Genomic_DNA"/>
</dbReference>
<feature type="binding site" evidence="11">
    <location>
        <begin position="260"/>
        <end position="261"/>
    </location>
    <ligand>
        <name>4-CDP-2-C-methyl-D-erythritol 2-phosphate</name>
        <dbReference type="ChEBI" id="CHEBI:57919"/>
    </ligand>
</feature>
<evidence type="ECO:0000256" key="4">
    <source>
        <dbReference type="ARBA" id="ARBA00008480"/>
    </source>
</evidence>
<feature type="binding site" evidence="11">
    <location>
        <begin position="358"/>
        <end position="361"/>
    </location>
    <ligand>
        <name>4-CDP-2-C-methyl-D-erythritol 2-phosphate</name>
        <dbReference type="ChEBI" id="CHEBI:57919"/>
    </ligand>
</feature>
<dbReference type="HAMAP" id="MF_01520">
    <property type="entry name" value="IspDF"/>
    <property type="match status" value="1"/>
</dbReference>
<feature type="binding site" evidence="11">
    <location>
        <position position="236"/>
    </location>
    <ligand>
        <name>a divalent metal cation</name>
        <dbReference type="ChEBI" id="CHEBI:60240"/>
    </ligand>
</feature>
<feature type="binding site" evidence="11">
    <location>
        <position position="365"/>
    </location>
    <ligand>
        <name>4-CDP-2-C-methyl-D-erythritol 2-phosphate</name>
        <dbReference type="ChEBI" id="CHEBI:57919"/>
    </ligand>
</feature>
<comment type="similarity">
    <text evidence="11">In the C-terminal section; belongs to the IspF family.</text>
</comment>
<comment type="pathway">
    <text evidence="11">Isoprenoid biosynthesis; isopentenyl diphosphate biosynthesis via DXP pathway; isopentenyl diphosphate from 1-deoxy-D-xylulose 5-phosphate: step 2/6.</text>
</comment>
<protein>
    <recommendedName>
        <fullName evidence="11">Bifunctional enzyme IspD/IspF</fullName>
    </recommendedName>
    <domain>
        <recommendedName>
            <fullName evidence="11">2-C-methyl-D-erythritol 4-phosphate cytidylyltransferase</fullName>
            <ecNumber evidence="11">2.7.7.60</ecNumber>
        </recommendedName>
        <alternativeName>
            <fullName evidence="11">4-diphosphocytidyl-2C-methyl-D-erythritol synthase</fullName>
        </alternativeName>
        <alternativeName>
            <fullName evidence="11">MEP cytidylyltransferase</fullName>
            <shortName evidence="11">MCT</shortName>
        </alternativeName>
    </domain>
    <domain>
        <recommendedName>
            <fullName evidence="11">2-C-methyl-D-erythritol 2,4-cyclodiphosphate synthase</fullName>
            <shortName evidence="11">MECDP-synthase</shortName>
            <shortName evidence="11">MECPP-synthase</shortName>
            <shortName evidence="11">MECPS</shortName>
            <ecNumber evidence="11">4.6.1.12</ecNumber>
        </recommendedName>
    </domain>
</protein>
<comment type="function">
    <text evidence="11">Bifunctional enzyme that catalyzes the formation of 4-diphosphocytidyl-2-C-methyl-D-erythritol from CTP and 2-C-methyl-D-erythritol 4-phosphate (MEP) (IspD), and catalyzes the conversion of 4-diphosphocytidyl-2-C-methyl-D-erythritol 2-phosphate (CDP-ME2P) to 2-C-methyl-D-erythritol 2,4-cyclodiphosphate (ME-CPP) with a corresponding release of cytidine 5-monophosphate (CMP) (IspF).</text>
</comment>
<comment type="similarity">
    <text evidence="4">Belongs to the IspF family.</text>
</comment>
<name>A0A512N3L4_9HYPH</name>
<feature type="site" description="Transition state stabilizer" evidence="11">
    <location>
        <position position="16"/>
    </location>
</feature>
<feature type="binding site" evidence="11">
    <location>
        <begin position="282"/>
        <end position="284"/>
    </location>
    <ligand>
        <name>4-CDP-2-C-methyl-D-erythritol 2-phosphate</name>
        <dbReference type="ChEBI" id="CHEBI:57919"/>
    </ligand>
</feature>
<evidence type="ECO:0000256" key="3">
    <source>
        <dbReference type="ARBA" id="ARBA00004709"/>
    </source>
</evidence>
<keyword evidence="6 11" id="KW-0548">Nucleotidyltransferase</keyword>
<comment type="catalytic activity">
    <reaction evidence="11">
        <text>2-C-methyl-D-erythritol 4-phosphate + CTP + H(+) = 4-CDP-2-C-methyl-D-erythritol + diphosphate</text>
        <dbReference type="Rhea" id="RHEA:13429"/>
        <dbReference type="ChEBI" id="CHEBI:15378"/>
        <dbReference type="ChEBI" id="CHEBI:33019"/>
        <dbReference type="ChEBI" id="CHEBI:37563"/>
        <dbReference type="ChEBI" id="CHEBI:57823"/>
        <dbReference type="ChEBI" id="CHEBI:58262"/>
        <dbReference type="EC" id="2.7.7.60"/>
    </reaction>
</comment>
<keyword evidence="9 11" id="KW-0456">Lyase</keyword>
<evidence type="ECO:0000313" key="14">
    <source>
        <dbReference type="Proteomes" id="UP000321058"/>
    </source>
</evidence>
<sequence>MPTCTALIVAGGRGSRFGGPLPKQYATLAGQPVLRRTLEVFQATPGIDHVQVVIAPGDEGHYRAAVGGMGLPPPVVGGASRQQSVLNGLEALAAQAPDLVAIHDAARPYVRVSDIIGCLEALRPGIDGAVLGVPVADTLKKVDDAGLLAGTVSRNGLWRAQTPQIFRFAELLAAHRAAASLARHETSALTDDAAVAERAGLRVVMVEGHDDNRKITTTDDMVSTMETRTAFGFDVHGFAAGNHVMLGGITIPHSQALAGHSDADVALHALTDALLGTIGAGDIGKHFPPSDPQWRGVSSDRFLRHAVDLLATAGGRIVHLDLTLVCEAPRIGPHRDAMVESIARIAGIDRDRVSVKATTTEGLGFTGRREGIAAQAVATVEVPRR</sequence>
<keyword evidence="8 11" id="KW-0414">Isoprene biosynthesis</keyword>
<proteinExistence type="inferred from homology"/>
<dbReference type="Pfam" id="PF02542">
    <property type="entry name" value="YgbB"/>
    <property type="match status" value="1"/>
</dbReference>
<gene>
    <name evidence="11 13" type="primary">ispDF</name>
    <name evidence="13" type="ORF">RSO01_07310</name>
</gene>
<feature type="site" description="Positions MEP for the nucleophilic attack" evidence="11">
    <location>
        <position position="214"/>
    </location>
</feature>
<comment type="caution">
    <text evidence="11">Lacks conserved residue(s) required for the propagation of feature annotation.</text>
</comment>
<dbReference type="PROSITE" id="PS01350">
    <property type="entry name" value="ISPF"/>
    <property type="match status" value="1"/>
</dbReference>
<dbReference type="SUPFAM" id="SSF69765">
    <property type="entry name" value="IpsF-like"/>
    <property type="match status" value="1"/>
</dbReference>
<dbReference type="Gene3D" id="3.30.1330.50">
    <property type="entry name" value="2-C-methyl-D-erythritol 2,4-cyclodiphosphate synthase"/>
    <property type="match status" value="1"/>
</dbReference>
<evidence type="ECO:0000256" key="9">
    <source>
        <dbReference type="ARBA" id="ARBA00023239"/>
    </source>
</evidence>
<dbReference type="HAMAP" id="MF_00108">
    <property type="entry name" value="IspD"/>
    <property type="match status" value="1"/>
</dbReference>
<dbReference type="InterPro" id="IPR026596">
    <property type="entry name" value="IspD/F"/>
</dbReference>
<keyword evidence="14" id="KW-1185">Reference proteome</keyword>
<keyword evidence="7 11" id="KW-0479">Metal-binding</keyword>
<dbReference type="PANTHER" id="PTHR43181:SF1">
    <property type="entry name" value="2-C-METHYL-D-ERYTHRITOL 2,4-CYCLODIPHOSPHATE SYNTHASE, CHLOROPLASTIC"/>
    <property type="match status" value="1"/>
</dbReference>
<dbReference type="OrthoDB" id="9804336at2"/>
<dbReference type="AlphaFoldDB" id="A0A512N3L4"/>
<dbReference type="InterPro" id="IPR001228">
    <property type="entry name" value="IspD"/>
</dbReference>
<dbReference type="InterPro" id="IPR034683">
    <property type="entry name" value="IspD/TarI"/>
</dbReference>
<dbReference type="EC" id="2.7.7.60" evidence="11"/>
<dbReference type="SUPFAM" id="SSF53448">
    <property type="entry name" value="Nucleotide-diphospho-sugar transferases"/>
    <property type="match status" value="1"/>
</dbReference>
<dbReference type="NCBIfam" id="TIGR00453">
    <property type="entry name" value="ispD"/>
    <property type="match status" value="1"/>
</dbReference>
<feature type="binding site" evidence="11">
    <location>
        <begin position="234"/>
        <end position="236"/>
    </location>
    <ligand>
        <name>4-CDP-2-C-methyl-D-erythritol 2-phosphate</name>
        <dbReference type="ChEBI" id="CHEBI:57919"/>
    </ligand>
</feature>
<dbReference type="UniPathway" id="UPA00056">
    <property type="reaction ID" value="UER00093"/>
</dbReference>
<dbReference type="InterPro" id="IPR003526">
    <property type="entry name" value="MECDP_synthase"/>
</dbReference>
<feature type="region of interest" description="2-C-methyl-D-erythritol 4-phosphate cytidylyltransferase" evidence="11">
    <location>
        <begin position="1"/>
        <end position="227"/>
    </location>
</feature>
<comment type="caution">
    <text evidence="13">The sequence shown here is derived from an EMBL/GenBank/DDBJ whole genome shotgun (WGS) entry which is preliminary data.</text>
</comment>